<keyword evidence="6" id="KW-1185">Reference proteome</keyword>
<dbReference type="InterPro" id="IPR029064">
    <property type="entry name" value="Ribosomal_eL30-like_sf"/>
</dbReference>
<evidence type="ECO:0000256" key="1">
    <source>
        <dbReference type="ARBA" id="ARBA00007228"/>
    </source>
</evidence>
<evidence type="ECO:0000259" key="4">
    <source>
        <dbReference type="SMART" id="SM00967"/>
    </source>
</evidence>
<sequence length="277" mass="29768">MPRKYVTERTGQIAKVEGLHERRNRERYGQALIEGPQTVRELLRCRPRAIRDIYVTCEGLIQHPDLEALVQQLDPYTHVVEPEIFSGLSTDAQGWLAVIDKPAEPSITDFFSTGPRLVVCLVESADPGNLGTVIRTADAAGADGVLIGAGSVELFNPKVIRASVGSVFHLPILTGIDPAQTADLARDRGCQILLADGGADLDLFELAHGAPSGHAPDLSARTMWLVGNEARGFTARQQALADHAISIPMWGQAESLNAAVATSLCIYTSANAQRASR</sequence>
<evidence type="ECO:0000313" key="6">
    <source>
        <dbReference type="Proteomes" id="UP001243212"/>
    </source>
</evidence>
<dbReference type="Gene3D" id="3.30.1330.30">
    <property type="match status" value="1"/>
</dbReference>
<keyword evidence="3" id="KW-0808">Transferase</keyword>
<keyword evidence="2 5" id="KW-0489">Methyltransferase</keyword>
<proteinExistence type="inferred from homology"/>
<dbReference type="Pfam" id="PF00588">
    <property type="entry name" value="SpoU_methylase"/>
    <property type="match status" value="1"/>
</dbReference>
<dbReference type="PANTHER" id="PTHR43191">
    <property type="entry name" value="RRNA METHYLTRANSFERASE 3"/>
    <property type="match status" value="1"/>
</dbReference>
<feature type="domain" description="RNA 2-O ribose methyltransferase substrate binding" evidence="4">
    <location>
        <begin position="32"/>
        <end position="105"/>
    </location>
</feature>
<reference evidence="5 6" key="1">
    <citation type="submission" date="2023-07" db="EMBL/GenBank/DDBJ databases">
        <title>Sequencing the genomes of 1000 actinobacteria strains.</title>
        <authorList>
            <person name="Klenk H.-P."/>
        </authorList>
    </citation>
    <scope>NUCLEOTIDE SEQUENCE [LARGE SCALE GENOMIC DNA]</scope>
    <source>
        <strain evidence="5 6">DSM 17163</strain>
    </source>
</reference>
<dbReference type="InterPro" id="IPR013123">
    <property type="entry name" value="SpoU_subst-bd"/>
</dbReference>
<name>A0ABT9NDY0_9ACTO</name>
<organism evidence="5 6">
    <name type="scientific">Trueperella bonasi</name>
    <dbReference type="NCBI Taxonomy" id="312286"/>
    <lineage>
        <taxon>Bacteria</taxon>
        <taxon>Bacillati</taxon>
        <taxon>Actinomycetota</taxon>
        <taxon>Actinomycetes</taxon>
        <taxon>Actinomycetales</taxon>
        <taxon>Actinomycetaceae</taxon>
        <taxon>Trueperella</taxon>
    </lineage>
</organism>
<dbReference type="RefSeq" id="WP_307681864.1">
    <property type="nucleotide sequence ID" value="NZ_JAUSQX010000001.1"/>
</dbReference>
<comment type="similarity">
    <text evidence="1">Belongs to the class IV-like SAM-binding methyltransferase superfamily. RNA methyltransferase TrmH family.</text>
</comment>
<dbReference type="EMBL" id="JAUSQX010000001">
    <property type="protein sequence ID" value="MDP9805591.1"/>
    <property type="molecule type" value="Genomic_DNA"/>
</dbReference>
<gene>
    <name evidence="5" type="ORF">J2S70_000173</name>
</gene>
<dbReference type="InterPro" id="IPR051259">
    <property type="entry name" value="rRNA_Methyltransferase"/>
</dbReference>
<dbReference type="PANTHER" id="PTHR43191:SF2">
    <property type="entry name" value="RRNA METHYLTRANSFERASE 3, MITOCHONDRIAL"/>
    <property type="match status" value="1"/>
</dbReference>
<dbReference type="SUPFAM" id="SSF75217">
    <property type="entry name" value="alpha/beta knot"/>
    <property type="match status" value="1"/>
</dbReference>
<dbReference type="SMART" id="SM00967">
    <property type="entry name" value="SpoU_sub_bind"/>
    <property type="match status" value="1"/>
</dbReference>
<dbReference type="InterPro" id="IPR029026">
    <property type="entry name" value="tRNA_m1G_MTases_N"/>
</dbReference>
<dbReference type="InterPro" id="IPR029028">
    <property type="entry name" value="Alpha/beta_knot_MTases"/>
</dbReference>
<dbReference type="CDD" id="cd18095">
    <property type="entry name" value="SpoU-like_rRNA-MTase"/>
    <property type="match status" value="1"/>
</dbReference>
<dbReference type="Gene3D" id="3.40.1280.10">
    <property type="match status" value="1"/>
</dbReference>
<dbReference type="GO" id="GO:0032259">
    <property type="term" value="P:methylation"/>
    <property type="evidence" value="ECO:0007669"/>
    <property type="project" value="UniProtKB-KW"/>
</dbReference>
<dbReference type="GO" id="GO:0008168">
    <property type="term" value="F:methyltransferase activity"/>
    <property type="evidence" value="ECO:0007669"/>
    <property type="project" value="UniProtKB-KW"/>
</dbReference>
<accession>A0ABT9NDY0</accession>
<evidence type="ECO:0000313" key="5">
    <source>
        <dbReference type="EMBL" id="MDP9805591.1"/>
    </source>
</evidence>
<comment type="caution">
    <text evidence="5">The sequence shown here is derived from an EMBL/GenBank/DDBJ whole genome shotgun (WGS) entry which is preliminary data.</text>
</comment>
<dbReference type="SUPFAM" id="SSF55315">
    <property type="entry name" value="L30e-like"/>
    <property type="match status" value="1"/>
</dbReference>
<dbReference type="InterPro" id="IPR001537">
    <property type="entry name" value="SpoU_MeTrfase"/>
</dbReference>
<evidence type="ECO:0000256" key="2">
    <source>
        <dbReference type="ARBA" id="ARBA00022603"/>
    </source>
</evidence>
<evidence type="ECO:0000256" key="3">
    <source>
        <dbReference type="ARBA" id="ARBA00022679"/>
    </source>
</evidence>
<dbReference type="Proteomes" id="UP001243212">
    <property type="component" value="Unassembled WGS sequence"/>
</dbReference>
<protein>
    <submittedName>
        <fullName evidence="5">TrmH family RNA methyltransferase</fullName>
    </submittedName>
</protein>